<evidence type="ECO:0000313" key="1">
    <source>
        <dbReference type="EMBL" id="GMU09559.1"/>
    </source>
</evidence>
<evidence type="ECO:0000313" key="2">
    <source>
        <dbReference type="Proteomes" id="UP001342631"/>
    </source>
</evidence>
<comment type="caution">
    <text evidence="1">The sequence shown here is derived from an EMBL/GenBank/DDBJ whole genome shotgun (WGS) entry which is preliminary data.</text>
</comment>
<dbReference type="RefSeq" id="WP_338280583.1">
    <property type="nucleotide sequence ID" value="NZ_BTTX01000006.1"/>
</dbReference>
<reference evidence="1 2" key="1">
    <citation type="journal article" date="2024" name="Arch. Microbiol.">
        <title>Corallococcus caeni sp. nov., a novel myxobacterium isolated from activated sludge.</title>
        <authorList>
            <person name="Tomita S."/>
            <person name="Nakai R."/>
            <person name="Kuroda K."/>
            <person name="Kurashita H."/>
            <person name="Hatamoto M."/>
            <person name="Yamaguchi T."/>
            <person name="Narihiro T."/>
        </authorList>
    </citation>
    <scope>NUCLEOTIDE SEQUENCE [LARGE SCALE GENOMIC DNA]</scope>
    <source>
        <strain evidence="1 2">NO1</strain>
    </source>
</reference>
<accession>A0ABQ6QZT6</accession>
<protein>
    <submittedName>
        <fullName evidence="1">Uncharacterized protein</fullName>
    </submittedName>
</protein>
<dbReference type="EMBL" id="BTTX01000006">
    <property type="protein sequence ID" value="GMU09559.1"/>
    <property type="molecule type" value="Genomic_DNA"/>
</dbReference>
<organism evidence="1 2">
    <name type="scientific">Corallococcus caeni</name>
    <dbReference type="NCBI Taxonomy" id="3082388"/>
    <lineage>
        <taxon>Bacteria</taxon>
        <taxon>Pseudomonadati</taxon>
        <taxon>Myxococcota</taxon>
        <taxon>Myxococcia</taxon>
        <taxon>Myxococcales</taxon>
        <taxon>Cystobacterineae</taxon>
        <taxon>Myxococcaceae</taxon>
        <taxon>Corallococcus</taxon>
    </lineage>
</organism>
<gene>
    <name evidence="1" type="ORF">ASNO1_58130</name>
</gene>
<keyword evidence="2" id="KW-1185">Reference proteome</keyword>
<dbReference type="Proteomes" id="UP001342631">
    <property type="component" value="Unassembled WGS sequence"/>
</dbReference>
<proteinExistence type="predicted"/>
<sequence>MTASKEFEMESTLRILEAVSKSYPPGSREEAAVQLAAVSLLYLRRLKKLDGFLEYHREFSDPSAQVPIEREFATQAEADSWLASGEAVDGALVKIDGQGFQVIRLPRGLKFLRTPLPEELGPPEPK</sequence>
<name>A0ABQ6QZT6_9BACT</name>